<dbReference type="InterPro" id="IPR020846">
    <property type="entry name" value="MFS_dom"/>
</dbReference>
<evidence type="ECO:0000256" key="5">
    <source>
        <dbReference type="SAM" id="MobiDB-lite"/>
    </source>
</evidence>
<dbReference type="GO" id="GO:0022857">
    <property type="term" value="F:transmembrane transporter activity"/>
    <property type="evidence" value="ECO:0007669"/>
    <property type="project" value="InterPro"/>
</dbReference>
<feature type="transmembrane region" description="Helical" evidence="6">
    <location>
        <begin position="170"/>
        <end position="189"/>
    </location>
</feature>
<evidence type="ECO:0000313" key="9">
    <source>
        <dbReference type="Proteomes" id="UP000094236"/>
    </source>
</evidence>
<dbReference type="InterPro" id="IPR011701">
    <property type="entry name" value="MFS"/>
</dbReference>
<feature type="compositionally biased region" description="Basic and acidic residues" evidence="5">
    <location>
        <begin position="289"/>
        <end position="317"/>
    </location>
</feature>
<evidence type="ECO:0000256" key="4">
    <source>
        <dbReference type="ARBA" id="ARBA00023136"/>
    </source>
</evidence>
<gene>
    <name evidence="8" type="ORF">PACTADRAFT_51380</name>
</gene>
<feature type="transmembrane region" description="Helical" evidence="6">
    <location>
        <begin position="515"/>
        <end position="536"/>
    </location>
</feature>
<dbReference type="PANTHER" id="PTHR23502">
    <property type="entry name" value="MAJOR FACILITATOR SUPERFAMILY"/>
    <property type="match status" value="1"/>
</dbReference>
<feature type="transmembrane region" description="Helical" evidence="6">
    <location>
        <begin position="259"/>
        <end position="279"/>
    </location>
</feature>
<evidence type="ECO:0000256" key="6">
    <source>
        <dbReference type="SAM" id="Phobius"/>
    </source>
</evidence>
<dbReference type="InterPro" id="IPR036259">
    <property type="entry name" value="MFS_trans_sf"/>
</dbReference>
<feature type="region of interest" description="Disordered" evidence="5">
    <location>
        <begin position="23"/>
        <end position="68"/>
    </location>
</feature>
<evidence type="ECO:0000259" key="7">
    <source>
        <dbReference type="PROSITE" id="PS50850"/>
    </source>
</evidence>
<feature type="transmembrane region" description="Helical" evidence="6">
    <location>
        <begin position="427"/>
        <end position="450"/>
    </location>
</feature>
<evidence type="ECO:0000256" key="1">
    <source>
        <dbReference type="ARBA" id="ARBA00004141"/>
    </source>
</evidence>
<organism evidence="8 9">
    <name type="scientific">Pachysolen tannophilus NRRL Y-2460</name>
    <dbReference type="NCBI Taxonomy" id="669874"/>
    <lineage>
        <taxon>Eukaryota</taxon>
        <taxon>Fungi</taxon>
        <taxon>Dikarya</taxon>
        <taxon>Ascomycota</taxon>
        <taxon>Saccharomycotina</taxon>
        <taxon>Pichiomycetes</taxon>
        <taxon>Pachysolenaceae</taxon>
        <taxon>Pachysolen</taxon>
    </lineage>
</organism>
<feature type="transmembrane region" description="Helical" evidence="6">
    <location>
        <begin position="143"/>
        <end position="164"/>
    </location>
</feature>
<feature type="transmembrane region" description="Helical" evidence="6">
    <location>
        <begin position="609"/>
        <end position="629"/>
    </location>
</feature>
<sequence length="658" mass="73243">MGLGILEPKVHRDQITGTIIMLRHEEEDTEDAVSQQETEKNDDADDIDSNSEAKFGSYGPGNARRNSTASAATLKTTKDGIILNPQPHDNPNDPLNAPIWRRDLALLVIGFHSFVGGGQTPILAAGLSSIESEFDVSSSTGSYLVGAFMLALGFGSLFASPTALLYGKRVVYLVGIIIAIGGAIWAACAKSFGSLMGSRVLMGIGFSPTESLPSATIAEIYFAHERAYRLGIYTFLLLGGKNLVPMLSAFVFQNLSRHWLFWILTIFLGFNLTATFLFVPETFWDRTPIPDKRSQEETRAAKEYEEAHLKESGEEHPRHRPNSFAIINENGSNRDLDHDHSFSRINDVSAINETVSVIPSLESSLANNDDIAPKQYVLPNNAEKIEENNLATDFSQPIKRKSYAETLNILSGRHTVDKWWMVFLRPFVLYLYPSVLFGALVYSFAIVWLILISETISKLFSESPYDYSQIIIGLFYVSPFIGCALGSIVAGKFSDFLVRKLVAKNNGTYEPEFRLVMIIPVVISICIGLMGFGWSIQNKDLWIVPVIFFGVLGFGSSLASTTAITYTVDSYRIFATEALVSLNFSKNLLGFIFSLFNTSFVAARGVRTAFLTFGGVQIFICLFAIPLYIHGKRCRAWTDDREFMKWLYVRYKPNNTKK</sequence>
<evidence type="ECO:0000313" key="8">
    <source>
        <dbReference type="EMBL" id="ODV93597.1"/>
    </source>
</evidence>
<accession>A0A1E4TPD1</accession>
<keyword evidence="9" id="KW-1185">Reference proteome</keyword>
<dbReference type="FunFam" id="1.20.1250.20:FF:000396">
    <property type="entry name" value="MFS general substrate transporter"/>
    <property type="match status" value="1"/>
</dbReference>
<feature type="transmembrane region" description="Helical" evidence="6">
    <location>
        <begin position="470"/>
        <end position="494"/>
    </location>
</feature>
<dbReference type="SUPFAM" id="SSF103473">
    <property type="entry name" value="MFS general substrate transporter"/>
    <property type="match status" value="1"/>
</dbReference>
<reference evidence="9" key="1">
    <citation type="submission" date="2016-05" db="EMBL/GenBank/DDBJ databases">
        <title>Comparative genomics of biotechnologically important yeasts.</title>
        <authorList>
            <consortium name="DOE Joint Genome Institute"/>
            <person name="Riley R."/>
            <person name="Haridas S."/>
            <person name="Wolfe K.H."/>
            <person name="Lopes M.R."/>
            <person name="Hittinger C.T."/>
            <person name="Goker M."/>
            <person name="Salamov A."/>
            <person name="Wisecaver J."/>
            <person name="Long T.M."/>
            <person name="Aerts A.L."/>
            <person name="Barry K."/>
            <person name="Choi C."/>
            <person name="Clum A."/>
            <person name="Coughlan A.Y."/>
            <person name="Deshpande S."/>
            <person name="Douglass A.P."/>
            <person name="Hanson S.J."/>
            <person name="Klenk H.-P."/>
            <person name="Labutti K."/>
            <person name="Lapidus A."/>
            <person name="Lindquist E."/>
            <person name="Lipzen A."/>
            <person name="Meier-Kolthoff J.P."/>
            <person name="Ohm R.A."/>
            <person name="Otillar R.P."/>
            <person name="Pangilinan J."/>
            <person name="Peng Y."/>
            <person name="Rokas A."/>
            <person name="Rosa C.A."/>
            <person name="Scheuner C."/>
            <person name="Sibirny A.A."/>
            <person name="Slot J.C."/>
            <person name="Stielow J.B."/>
            <person name="Sun H."/>
            <person name="Kurtzman C.P."/>
            <person name="Blackwell M."/>
            <person name="Grigoriev I.V."/>
            <person name="Jeffries T.W."/>
        </authorList>
    </citation>
    <scope>NUCLEOTIDE SEQUENCE [LARGE SCALE GENOMIC DNA]</scope>
    <source>
        <strain evidence="9">NRRL Y-2460</strain>
    </source>
</reference>
<feature type="region of interest" description="Disordered" evidence="5">
    <location>
        <begin position="289"/>
        <end position="327"/>
    </location>
</feature>
<feature type="domain" description="Major facilitator superfamily (MFS) profile" evidence="7">
    <location>
        <begin position="105"/>
        <end position="632"/>
    </location>
</feature>
<comment type="subcellular location">
    <subcellularLocation>
        <location evidence="1">Membrane</location>
        <topology evidence="1">Multi-pass membrane protein</topology>
    </subcellularLocation>
</comment>
<dbReference type="Proteomes" id="UP000094236">
    <property type="component" value="Unassembled WGS sequence"/>
</dbReference>
<dbReference type="AlphaFoldDB" id="A0A1E4TPD1"/>
<feature type="transmembrane region" description="Helical" evidence="6">
    <location>
        <begin position="542"/>
        <end position="566"/>
    </location>
</feature>
<dbReference type="GO" id="GO:0005886">
    <property type="term" value="C:plasma membrane"/>
    <property type="evidence" value="ECO:0007669"/>
    <property type="project" value="TreeGrafter"/>
</dbReference>
<evidence type="ECO:0000256" key="3">
    <source>
        <dbReference type="ARBA" id="ARBA00022989"/>
    </source>
</evidence>
<keyword evidence="4 6" id="KW-0472">Membrane</keyword>
<name>A0A1E4TPD1_PACTA</name>
<protein>
    <recommendedName>
        <fullName evidence="7">Major facilitator superfamily (MFS) profile domain-containing protein</fullName>
    </recommendedName>
</protein>
<feature type="transmembrane region" description="Helical" evidence="6">
    <location>
        <begin position="230"/>
        <end position="253"/>
    </location>
</feature>
<feature type="compositionally biased region" description="Acidic residues" evidence="5">
    <location>
        <begin position="40"/>
        <end position="49"/>
    </location>
</feature>
<evidence type="ECO:0000256" key="2">
    <source>
        <dbReference type="ARBA" id="ARBA00022692"/>
    </source>
</evidence>
<dbReference type="PROSITE" id="PS50850">
    <property type="entry name" value="MFS"/>
    <property type="match status" value="1"/>
</dbReference>
<dbReference type="EMBL" id="KV454017">
    <property type="protein sequence ID" value="ODV93597.1"/>
    <property type="molecule type" value="Genomic_DNA"/>
</dbReference>
<dbReference type="OrthoDB" id="4500315at2759"/>
<dbReference type="Pfam" id="PF07690">
    <property type="entry name" value="MFS_1"/>
    <property type="match status" value="1"/>
</dbReference>
<dbReference type="Gene3D" id="1.20.1250.20">
    <property type="entry name" value="MFS general substrate transporter like domains"/>
    <property type="match status" value="1"/>
</dbReference>
<dbReference type="PANTHER" id="PTHR23502:SF4">
    <property type="entry name" value="MAJOR FACILITATOR SUPERFAMILY (MFS) PROFILE DOMAIN-CONTAINING PROTEIN-RELATED"/>
    <property type="match status" value="1"/>
</dbReference>
<dbReference type="STRING" id="669874.A0A1E4TPD1"/>
<keyword evidence="2 6" id="KW-0812">Transmembrane</keyword>
<keyword evidence="3 6" id="KW-1133">Transmembrane helix</keyword>
<proteinExistence type="predicted"/>